<feature type="transmembrane region" description="Helical" evidence="6">
    <location>
        <begin position="20"/>
        <end position="42"/>
    </location>
</feature>
<sequence>MATSTTTTTTRSALGGRGPAILAGGWILCGLGVILVALRLWAARQKAGKLRWDFFWITLAITWCIASHACFTVSLNYGLGNHVKNLRYSEIFNALHWVWISLFVGIVGGVFSKFAIIALLLEVQSPNAKKRRMMLWMIGAILALTGLTQILLSWLKCEPVAKLWNPTLAGTCPGALRAANFSYFQGAVNAATDIFLSLYPITIVWNLQTTIKVKIGFCALMAAGAIPSLAVIIRTLQLKNLSRSKDVTWDFGPFMIWASAELWTVIIIGSIPPLRPLFLRLFSKVSSQVATSKGTGARTDLGGQTGFTMSKINKSALEKKGGISTHTEHVLDLESDGSTENVLANDHLARGITVTHDIDVKNTLGRPSDVSDDIERA</sequence>
<evidence type="ECO:0000256" key="5">
    <source>
        <dbReference type="ARBA" id="ARBA00038359"/>
    </source>
</evidence>
<feature type="transmembrane region" description="Helical" evidence="6">
    <location>
        <begin position="183"/>
        <end position="205"/>
    </location>
</feature>
<organism evidence="8 9">
    <name type="scientific">Sphaceloma murrayae</name>
    <dbReference type="NCBI Taxonomy" id="2082308"/>
    <lineage>
        <taxon>Eukaryota</taxon>
        <taxon>Fungi</taxon>
        <taxon>Dikarya</taxon>
        <taxon>Ascomycota</taxon>
        <taxon>Pezizomycotina</taxon>
        <taxon>Dothideomycetes</taxon>
        <taxon>Dothideomycetidae</taxon>
        <taxon>Myriangiales</taxon>
        <taxon>Elsinoaceae</taxon>
        <taxon>Sphaceloma</taxon>
    </lineage>
</organism>
<name>A0A2K1QG92_9PEZI</name>
<dbReference type="InterPro" id="IPR052337">
    <property type="entry name" value="SAT4-like"/>
</dbReference>
<evidence type="ECO:0000256" key="4">
    <source>
        <dbReference type="ARBA" id="ARBA00023136"/>
    </source>
</evidence>
<accession>A0A2K1QG92</accession>
<dbReference type="PANTHER" id="PTHR33048:SF165">
    <property type="entry name" value="INTEGRAL MEMBRANE PROTEIN"/>
    <property type="match status" value="1"/>
</dbReference>
<comment type="subcellular location">
    <subcellularLocation>
        <location evidence="1">Membrane</location>
        <topology evidence="1">Multi-pass membrane protein</topology>
    </subcellularLocation>
</comment>
<dbReference type="Pfam" id="PF20684">
    <property type="entry name" value="Fung_rhodopsin"/>
    <property type="match status" value="1"/>
</dbReference>
<comment type="caution">
    <text evidence="8">The sequence shown here is derived from an EMBL/GenBank/DDBJ whole genome shotgun (WGS) entry which is preliminary data.</text>
</comment>
<evidence type="ECO:0000259" key="7">
    <source>
        <dbReference type="Pfam" id="PF20684"/>
    </source>
</evidence>
<dbReference type="OrthoDB" id="5417887at2759"/>
<feature type="transmembrane region" description="Helical" evidence="6">
    <location>
        <begin position="133"/>
        <end position="155"/>
    </location>
</feature>
<keyword evidence="3 6" id="KW-1133">Transmembrane helix</keyword>
<comment type="similarity">
    <text evidence="5">Belongs to the SAT4 family.</text>
</comment>
<feature type="transmembrane region" description="Helical" evidence="6">
    <location>
        <begin position="54"/>
        <end position="77"/>
    </location>
</feature>
<dbReference type="InParanoid" id="A0A2K1QG92"/>
<dbReference type="PANTHER" id="PTHR33048">
    <property type="entry name" value="PTH11-LIKE INTEGRAL MEMBRANE PROTEIN (AFU_ORTHOLOGUE AFUA_5G11245)"/>
    <property type="match status" value="1"/>
</dbReference>
<dbReference type="GO" id="GO:0016020">
    <property type="term" value="C:membrane"/>
    <property type="evidence" value="ECO:0007669"/>
    <property type="project" value="UniProtKB-SubCell"/>
</dbReference>
<protein>
    <recommendedName>
        <fullName evidence="7">Rhodopsin domain-containing protein</fullName>
    </recommendedName>
</protein>
<feature type="transmembrane region" description="Helical" evidence="6">
    <location>
        <begin position="217"/>
        <end position="234"/>
    </location>
</feature>
<dbReference type="STRING" id="2082308.A0A2K1QG92"/>
<reference evidence="8 9" key="1">
    <citation type="submission" date="2017-06" db="EMBL/GenBank/DDBJ databases">
        <title>Draft genome sequence of a variant of Elsinoe murrayae.</title>
        <authorList>
            <person name="Cheng Q."/>
        </authorList>
    </citation>
    <scope>NUCLEOTIDE SEQUENCE [LARGE SCALE GENOMIC DNA]</scope>
    <source>
        <strain evidence="8 9">CQ-2017a</strain>
    </source>
</reference>
<dbReference type="InterPro" id="IPR049326">
    <property type="entry name" value="Rhodopsin_dom_fungi"/>
</dbReference>
<feature type="transmembrane region" description="Helical" evidence="6">
    <location>
        <begin position="254"/>
        <end position="274"/>
    </location>
</feature>
<keyword evidence="4 6" id="KW-0472">Membrane</keyword>
<dbReference type="AlphaFoldDB" id="A0A2K1QG92"/>
<evidence type="ECO:0000256" key="6">
    <source>
        <dbReference type="SAM" id="Phobius"/>
    </source>
</evidence>
<evidence type="ECO:0000313" key="9">
    <source>
        <dbReference type="Proteomes" id="UP000243797"/>
    </source>
</evidence>
<proteinExistence type="inferred from homology"/>
<evidence type="ECO:0000256" key="2">
    <source>
        <dbReference type="ARBA" id="ARBA00022692"/>
    </source>
</evidence>
<evidence type="ECO:0000256" key="1">
    <source>
        <dbReference type="ARBA" id="ARBA00004141"/>
    </source>
</evidence>
<evidence type="ECO:0000256" key="3">
    <source>
        <dbReference type="ARBA" id="ARBA00022989"/>
    </source>
</evidence>
<gene>
    <name evidence="8" type="ORF">CAC42_1374</name>
</gene>
<dbReference type="Proteomes" id="UP000243797">
    <property type="component" value="Unassembled WGS sequence"/>
</dbReference>
<feature type="domain" description="Rhodopsin" evidence="7">
    <location>
        <begin position="38"/>
        <end position="278"/>
    </location>
</feature>
<dbReference type="EMBL" id="NKHZ01000089">
    <property type="protein sequence ID" value="PNS13883.1"/>
    <property type="molecule type" value="Genomic_DNA"/>
</dbReference>
<keyword evidence="9" id="KW-1185">Reference proteome</keyword>
<keyword evidence="2 6" id="KW-0812">Transmembrane</keyword>
<feature type="transmembrane region" description="Helical" evidence="6">
    <location>
        <begin position="97"/>
        <end position="121"/>
    </location>
</feature>
<evidence type="ECO:0000313" key="8">
    <source>
        <dbReference type="EMBL" id="PNS13883.1"/>
    </source>
</evidence>